<evidence type="ECO:0000313" key="2">
    <source>
        <dbReference type="EMBL" id="GJS50666.1"/>
    </source>
</evidence>
<feature type="compositionally biased region" description="Polar residues" evidence="1">
    <location>
        <begin position="175"/>
        <end position="189"/>
    </location>
</feature>
<dbReference type="EMBL" id="BQNB010008532">
    <property type="protein sequence ID" value="GJS50666.1"/>
    <property type="molecule type" value="Genomic_DNA"/>
</dbReference>
<keyword evidence="3" id="KW-1185">Reference proteome</keyword>
<protein>
    <submittedName>
        <fullName evidence="2">Uncharacterized protein</fullName>
    </submittedName>
</protein>
<gene>
    <name evidence="2" type="ORF">Tco_0624028</name>
</gene>
<sequence>MDVNEKLIVAIEDSNSKPWWLTDNNKILIGSTRNFDAEPMVLMILTGATKLMLHQLSHNAFNGYNTESCIGFGIESSNSMESNISSGDETLTDSAYENFKREKAYKAVPPPTGTIIPPRANVSFTGIDELAIRNKVVNQEKTKSSQSAIDRNKVIIEDWVDSDDEETDVSESQKETAFNSENSETSFENRSTKYPKLCGQETRTKGLGNKGGKLCFVCYSPNHLIKDCNLHERTFKHTQTHKPKGTQGSRETRPVWNNIQRVNHSNFSRNSRYPHQRRSFIPSALLTRDWVDKLLQTQTITTNIPSKSTANVTYQGTARSRVPQAVLSRSTDGSYYPRMDNRRPRISSYSPSYQGQSRRRSQGLCHHRQWMLWKLWTRKDKDKLSIVKEFNKGVMWHYGNDAKGSQEKFQDCLHVNFLKNQENQKGKGPDWMFDLDLLTPSMNYIPVRKENYADSKEQGISCDDVEDLDDQQFIVHTAQPMHPEERTAAKEVPLSSEEQALHDELVSLMHQESLAKAHNDDQRIAFEEEKKRIAIAKGKEHSTVLSTLSSCKYNHLKVLREIHHMILMKTPKEVFSLQTPFDAEGGGVDRLQHLDPYH</sequence>
<proteinExistence type="predicted"/>
<reference evidence="2" key="2">
    <citation type="submission" date="2022-01" db="EMBL/GenBank/DDBJ databases">
        <authorList>
            <person name="Yamashiro T."/>
            <person name="Shiraishi A."/>
            <person name="Satake H."/>
            <person name="Nakayama K."/>
        </authorList>
    </citation>
    <scope>NUCLEOTIDE SEQUENCE</scope>
</reference>
<dbReference type="Proteomes" id="UP001151760">
    <property type="component" value="Unassembled WGS sequence"/>
</dbReference>
<evidence type="ECO:0000313" key="3">
    <source>
        <dbReference type="Proteomes" id="UP001151760"/>
    </source>
</evidence>
<feature type="region of interest" description="Disordered" evidence="1">
    <location>
        <begin position="331"/>
        <end position="360"/>
    </location>
</feature>
<reference evidence="2" key="1">
    <citation type="journal article" date="2022" name="Int. J. Mol. Sci.">
        <title>Draft Genome of Tanacetum Coccineum: Genomic Comparison of Closely Related Tanacetum-Family Plants.</title>
        <authorList>
            <person name="Yamashiro T."/>
            <person name="Shiraishi A."/>
            <person name="Nakayama K."/>
            <person name="Satake H."/>
        </authorList>
    </citation>
    <scope>NUCLEOTIDE SEQUENCE</scope>
</reference>
<evidence type="ECO:0000256" key="1">
    <source>
        <dbReference type="SAM" id="MobiDB-lite"/>
    </source>
</evidence>
<comment type="caution">
    <text evidence="2">The sequence shown here is derived from an EMBL/GenBank/DDBJ whole genome shotgun (WGS) entry which is preliminary data.</text>
</comment>
<feature type="region of interest" description="Disordered" evidence="1">
    <location>
        <begin position="162"/>
        <end position="191"/>
    </location>
</feature>
<organism evidence="2 3">
    <name type="scientific">Tanacetum coccineum</name>
    <dbReference type="NCBI Taxonomy" id="301880"/>
    <lineage>
        <taxon>Eukaryota</taxon>
        <taxon>Viridiplantae</taxon>
        <taxon>Streptophyta</taxon>
        <taxon>Embryophyta</taxon>
        <taxon>Tracheophyta</taxon>
        <taxon>Spermatophyta</taxon>
        <taxon>Magnoliopsida</taxon>
        <taxon>eudicotyledons</taxon>
        <taxon>Gunneridae</taxon>
        <taxon>Pentapetalae</taxon>
        <taxon>asterids</taxon>
        <taxon>campanulids</taxon>
        <taxon>Asterales</taxon>
        <taxon>Asteraceae</taxon>
        <taxon>Asteroideae</taxon>
        <taxon>Anthemideae</taxon>
        <taxon>Anthemidinae</taxon>
        <taxon>Tanacetum</taxon>
    </lineage>
</organism>
<name>A0ABQ4WCS8_9ASTR</name>
<accession>A0ABQ4WCS8</accession>